<keyword evidence="2" id="KW-1185">Reference proteome</keyword>
<comment type="caution">
    <text evidence="1">The sequence shown here is derived from an EMBL/GenBank/DDBJ whole genome shotgun (WGS) entry which is preliminary data.</text>
</comment>
<dbReference type="EMBL" id="JAENGY010002316">
    <property type="protein sequence ID" value="KAG6944637.1"/>
    <property type="molecule type" value="Genomic_DNA"/>
</dbReference>
<evidence type="ECO:0000313" key="1">
    <source>
        <dbReference type="EMBL" id="KAG6944637.1"/>
    </source>
</evidence>
<dbReference type="Proteomes" id="UP000709295">
    <property type="component" value="Unassembled WGS sequence"/>
</dbReference>
<accession>A0A8J5MC26</accession>
<protein>
    <submittedName>
        <fullName evidence="1">Uncharacterized protein</fullName>
    </submittedName>
</protein>
<name>A0A8J5MC26_9STRA</name>
<sequence>MQEVQAFGMDFSHVIASLHLLEKKCVERALETIPRRGPPGRPRSIGSGLQRDDACDVDRLIDIFTKQPGRVLKWPVVEEFEVEDGCVTVPDRRVGQVAACRLSPHDGVYIWTATIVDGGRTEYKVE</sequence>
<dbReference type="AlphaFoldDB" id="A0A8J5MC26"/>
<gene>
    <name evidence="1" type="ORF">JG688_00016980</name>
</gene>
<proteinExistence type="predicted"/>
<evidence type="ECO:0000313" key="2">
    <source>
        <dbReference type="Proteomes" id="UP000709295"/>
    </source>
</evidence>
<reference evidence="1" key="1">
    <citation type="submission" date="2021-01" db="EMBL/GenBank/DDBJ databases">
        <title>Phytophthora aleatoria, a newly-described species from Pinus radiata is distinct from Phytophthora cactorum isolates based on comparative genomics.</title>
        <authorList>
            <person name="Mcdougal R."/>
            <person name="Panda P."/>
            <person name="Williams N."/>
            <person name="Studholme D.J."/>
        </authorList>
    </citation>
    <scope>NUCLEOTIDE SEQUENCE</scope>
    <source>
        <strain evidence="1">NZFS 4037</strain>
    </source>
</reference>
<organism evidence="1 2">
    <name type="scientific">Phytophthora aleatoria</name>
    <dbReference type="NCBI Taxonomy" id="2496075"/>
    <lineage>
        <taxon>Eukaryota</taxon>
        <taxon>Sar</taxon>
        <taxon>Stramenopiles</taxon>
        <taxon>Oomycota</taxon>
        <taxon>Peronosporomycetes</taxon>
        <taxon>Peronosporales</taxon>
        <taxon>Peronosporaceae</taxon>
        <taxon>Phytophthora</taxon>
    </lineage>
</organism>